<dbReference type="GO" id="GO:0015528">
    <property type="term" value="F:lactose:proton symporter activity"/>
    <property type="evidence" value="ECO:0007669"/>
    <property type="project" value="TreeGrafter"/>
</dbReference>
<evidence type="ECO:0000256" key="9">
    <source>
        <dbReference type="SAM" id="Phobius"/>
    </source>
</evidence>
<evidence type="ECO:0000259" key="10">
    <source>
        <dbReference type="Pfam" id="PF12832"/>
    </source>
</evidence>
<feature type="compositionally biased region" description="Polar residues" evidence="8">
    <location>
        <begin position="384"/>
        <end position="395"/>
    </location>
</feature>
<feature type="transmembrane region" description="Helical" evidence="9">
    <location>
        <begin position="42"/>
        <end position="61"/>
    </location>
</feature>
<keyword evidence="4" id="KW-0997">Cell inner membrane</keyword>
<feature type="transmembrane region" description="Helical" evidence="9">
    <location>
        <begin position="96"/>
        <end position="115"/>
    </location>
</feature>
<keyword evidence="6 9" id="KW-1133">Transmembrane helix</keyword>
<sequence length="405" mass="44138">MFRSSPYGWTSQYLLGFFFTYGVYLPFWALWFAHLGVDASDIGLLLGLGFGVRCLANLVLTPRIHKVEHLIPALRWFTLAGLIGCVLYIFCGGSLWALTAVTILFNLAAGPVIPISDALANHYAKDGHLDYGRTRLWGSIAFIAGSTVVGILAAEYGANVIPWVAISGLAVALVLSMRTPVIAPREDEHHDLPRPALMDMLKDSSVMRFLFIVALLQGSHAAYYSFSAIYWKDVGYSEAIIGYLWSFSVVAEVGVFALSKRIFAGWSVSGMFRLAAMGVLLRWGVTATMTELPLLVVAQAMHGITFAAAHLAAIRYIQHAKSNQMVALQALYNALPLGAFMALMTALSGWLYGLWGANLFWLMAAMAIPVLLMKIEAKPHGSAHLSSQNPAPQKSQDSHKAVIES</sequence>
<feature type="transmembrane region" description="Helical" evidence="9">
    <location>
        <begin position="352"/>
        <end position="372"/>
    </location>
</feature>
<dbReference type="GO" id="GO:0005886">
    <property type="term" value="C:plasma membrane"/>
    <property type="evidence" value="ECO:0007669"/>
    <property type="project" value="UniProtKB-SubCell"/>
</dbReference>
<feature type="transmembrane region" description="Helical" evidence="9">
    <location>
        <begin position="326"/>
        <end position="346"/>
    </location>
</feature>
<evidence type="ECO:0000256" key="7">
    <source>
        <dbReference type="ARBA" id="ARBA00023136"/>
    </source>
</evidence>
<evidence type="ECO:0000313" key="12">
    <source>
        <dbReference type="Proteomes" id="UP000240904"/>
    </source>
</evidence>
<evidence type="ECO:0000256" key="5">
    <source>
        <dbReference type="ARBA" id="ARBA00022692"/>
    </source>
</evidence>
<feature type="compositionally biased region" description="Basic and acidic residues" evidence="8">
    <location>
        <begin position="396"/>
        <end position="405"/>
    </location>
</feature>
<keyword evidence="7 9" id="KW-0472">Membrane</keyword>
<feature type="transmembrane region" description="Helical" evidence="9">
    <location>
        <begin position="136"/>
        <end position="154"/>
    </location>
</feature>
<dbReference type="PANTHER" id="PTHR23522:SF10">
    <property type="entry name" value="3-PHENYLPROPIONIC ACID TRANSPORTER-RELATED"/>
    <property type="match status" value="1"/>
</dbReference>
<feature type="transmembrane region" description="Helical" evidence="9">
    <location>
        <begin position="12"/>
        <end position="30"/>
    </location>
</feature>
<keyword evidence="2" id="KW-0813">Transport</keyword>
<dbReference type="InterPro" id="IPR024989">
    <property type="entry name" value="MFS_assoc_dom"/>
</dbReference>
<dbReference type="PIRSF" id="PIRSF004925">
    <property type="entry name" value="HcaT"/>
    <property type="match status" value="1"/>
</dbReference>
<evidence type="ECO:0000256" key="8">
    <source>
        <dbReference type="SAM" id="MobiDB-lite"/>
    </source>
</evidence>
<dbReference type="PANTHER" id="PTHR23522">
    <property type="entry name" value="BLL5896 PROTEIN"/>
    <property type="match status" value="1"/>
</dbReference>
<evidence type="ECO:0000256" key="3">
    <source>
        <dbReference type="ARBA" id="ARBA00022475"/>
    </source>
</evidence>
<keyword evidence="3" id="KW-1003">Cell membrane</keyword>
<dbReference type="RefSeq" id="WP_107284620.1">
    <property type="nucleotide sequence ID" value="NZ_PYMC01000015.1"/>
</dbReference>
<feature type="transmembrane region" description="Helical" evidence="9">
    <location>
        <begin position="270"/>
        <end position="286"/>
    </location>
</feature>
<protein>
    <submittedName>
        <fullName evidence="11">3-phenylpropionate MFS transporter</fullName>
    </submittedName>
</protein>
<evidence type="ECO:0000256" key="1">
    <source>
        <dbReference type="ARBA" id="ARBA00004429"/>
    </source>
</evidence>
<keyword evidence="12" id="KW-1185">Reference proteome</keyword>
<organism evidence="11 12">
    <name type="scientific">Photobacterium lipolyticum</name>
    <dbReference type="NCBI Taxonomy" id="266810"/>
    <lineage>
        <taxon>Bacteria</taxon>
        <taxon>Pseudomonadati</taxon>
        <taxon>Pseudomonadota</taxon>
        <taxon>Gammaproteobacteria</taxon>
        <taxon>Vibrionales</taxon>
        <taxon>Vibrionaceae</taxon>
        <taxon>Photobacterium</taxon>
    </lineage>
</organism>
<accession>A0A2T3MUG1</accession>
<dbReference type="InterPro" id="IPR026032">
    <property type="entry name" value="HcaT-like"/>
</dbReference>
<feature type="transmembrane region" description="Helical" evidence="9">
    <location>
        <begin position="160"/>
        <end position="177"/>
    </location>
</feature>
<dbReference type="InterPro" id="IPR036259">
    <property type="entry name" value="MFS_trans_sf"/>
</dbReference>
<name>A0A2T3MUG1_9GAMM</name>
<evidence type="ECO:0000256" key="4">
    <source>
        <dbReference type="ARBA" id="ARBA00022519"/>
    </source>
</evidence>
<feature type="region of interest" description="Disordered" evidence="8">
    <location>
        <begin position="383"/>
        <end position="405"/>
    </location>
</feature>
<reference evidence="11 12" key="1">
    <citation type="submission" date="2018-03" db="EMBL/GenBank/DDBJ databases">
        <title>Whole genome sequencing of Histamine producing bacteria.</title>
        <authorList>
            <person name="Butler K."/>
        </authorList>
    </citation>
    <scope>NUCLEOTIDE SEQUENCE [LARGE SCALE GENOMIC DNA]</scope>
    <source>
        <strain evidence="11 12">DSM 16190</strain>
    </source>
</reference>
<proteinExistence type="predicted"/>
<feature type="transmembrane region" description="Helical" evidence="9">
    <location>
        <begin position="292"/>
        <end position="314"/>
    </location>
</feature>
<dbReference type="NCBIfam" id="NF008346">
    <property type="entry name" value="PRK11128.1"/>
    <property type="match status" value="1"/>
</dbReference>
<dbReference type="EMBL" id="PYMC01000015">
    <property type="protein sequence ID" value="PSW03510.1"/>
    <property type="molecule type" value="Genomic_DNA"/>
</dbReference>
<dbReference type="OrthoDB" id="9150135at2"/>
<comment type="caution">
    <text evidence="11">The sequence shown here is derived from an EMBL/GenBank/DDBJ whole genome shotgun (WGS) entry which is preliminary data.</text>
</comment>
<feature type="transmembrane region" description="Helical" evidence="9">
    <location>
        <begin position="206"/>
        <end position="227"/>
    </location>
</feature>
<evidence type="ECO:0000256" key="6">
    <source>
        <dbReference type="ARBA" id="ARBA00022989"/>
    </source>
</evidence>
<dbReference type="Proteomes" id="UP000240904">
    <property type="component" value="Unassembled WGS sequence"/>
</dbReference>
<keyword evidence="5 9" id="KW-0812">Transmembrane</keyword>
<gene>
    <name evidence="11" type="ORF">C9I89_17540</name>
</gene>
<dbReference type="SUPFAM" id="SSF103473">
    <property type="entry name" value="MFS general substrate transporter"/>
    <property type="match status" value="1"/>
</dbReference>
<feature type="transmembrane region" description="Helical" evidence="9">
    <location>
        <begin position="239"/>
        <end position="258"/>
    </location>
</feature>
<dbReference type="Pfam" id="PF12832">
    <property type="entry name" value="MFS_1_like"/>
    <property type="match status" value="1"/>
</dbReference>
<dbReference type="GO" id="GO:0030395">
    <property type="term" value="F:lactose binding"/>
    <property type="evidence" value="ECO:0007669"/>
    <property type="project" value="TreeGrafter"/>
</dbReference>
<evidence type="ECO:0000313" key="11">
    <source>
        <dbReference type="EMBL" id="PSW03510.1"/>
    </source>
</evidence>
<dbReference type="NCBIfam" id="NF037955">
    <property type="entry name" value="mfs"/>
    <property type="match status" value="1"/>
</dbReference>
<comment type="subcellular location">
    <subcellularLocation>
        <location evidence="1">Cell inner membrane</location>
        <topology evidence="1">Multi-pass membrane protein</topology>
    </subcellularLocation>
</comment>
<dbReference type="Gene3D" id="1.20.1250.20">
    <property type="entry name" value="MFS general substrate transporter like domains"/>
    <property type="match status" value="2"/>
</dbReference>
<feature type="transmembrane region" description="Helical" evidence="9">
    <location>
        <begin position="73"/>
        <end position="90"/>
    </location>
</feature>
<feature type="domain" description="Major facilitator superfamily associated" evidence="10">
    <location>
        <begin position="17"/>
        <end position="362"/>
    </location>
</feature>
<evidence type="ECO:0000256" key="2">
    <source>
        <dbReference type="ARBA" id="ARBA00022448"/>
    </source>
</evidence>
<dbReference type="AlphaFoldDB" id="A0A2T3MUG1"/>